<dbReference type="GO" id="GO:0004523">
    <property type="term" value="F:RNA-DNA hybrid ribonuclease activity"/>
    <property type="evidence" value="ECO:0007669"/>
    <property type="project" value="InterPro"/>
</dbReference>
<dbReference type="InterPro" id="IPR052929">
    <property type="entry name" value="RNase_H-like_EbsB-rel"/>
</dbReference>
<protein>
    <submittedName>
        <fullName evidence="3">Reverse transcriptase</fullName>
    </submittedName>
</protein>
<sequence>MCTNSLPSLSNLFKRRAIASHMCQVCGQGDESVEHLFLLCPWTKPIWFGSSFQWICDDSNKGRNNFYFEHFEVDPSAVLRAAGEKVSWDGTRMFKYNSDAALVDSSHLCATSFIIFDDHGFILTGSVSKFWAFSPLIAEALALREAINACASLDLENVNFEYDCKLLINALLGTSVQWEIAPIVFDIRSLLAANNSFQVHWIPRSLNCPADWVARATLIGVLLPLWTSCPPVDLRRVVPLGRLGWFG</sequence>
<keyword evidence="3" id="KW-0695">RNA-directed DNA polymerase</keyword>
<comment type="caution">
    <text evidence="3">The sequence shown here is derived from an EMBL/GenBank/DDBJ whole genome shotgun (WGS) entry which is preliminary data.</text>
</comment>
<dbReference type="GO" id="GO:0003676">
    <property type="term" value="F:nucleic acid binding"/>
    <property type="evidence" value="ECO:0007669"/>
    <property type="project" value="InterPro"/>
</dbReference>
<dbReference type="InterPro" id="IPR026960">
    <property type="entry name" value="RVT-Znf"/>
</dbReference>
<keyword evidence="3" id="KW-0548">Nucleotidyltransferase</keyword>
<evidence type="ECO:0000259" key="1">
    <source>
        <dbReference type="Pfam" id="PF13456"/>
    </source>
</evidence>
<evidence type="ECO:0000313" key="3">
    <source>
        <dbReference type="EMBL" id="KAF7844152.1"/>
    </source>
</evidence>
<name>A0A834XFG7_9FABA</name>
<dbReference type="AlphaFoldDB" id="A0A834XFG7"/>
<keyword evidence="3" id="KW-0808">Transferase</keyword>
<dbReference type="SUPFAM" id="SSF53098">
    <property type="entry name" value="Ribonuclease H-like"/>
    <property type="match status" value="1"/>
</dbReference>
<dbReference type="OrthoDB" id="1428651at2759"/>
<feature type="domain" description="Reverse transcriptase zinc-binding" evidence="2">
    <location>
        <begin position="2"/>
        <end position="47"/>
    </location>
</feature>
<dbReference type="InterPro" id="IPR012337">
    <property type="entry name" value="RNaseH-like_sf"/>
</dbReference>
<dbReference type="Pfam" id="PF13966">
    <property type="entry name" value="zf-RVT"/>
    <property type="match status" value="1"/>
</dbReference>
<dbReference type="EMBL" id="JAAIUW010000001">
    <property type="protein sequence ID" value="KAF7844152.1"/>
    <property type="molecule type" value="Genomic_DNA"/>
</dbReference>
<dbReference type="GO" id="GO:0003964">
    <property type="term" value="F:RNA-directed DNA polymerase activity"/>
    <property type="evidence" value="ECO:0007669"/>
    <property type="project" value="UniProtKB-KW"/>
</dbReference>
<dbReference type="InterPro" id="IPR002156">
    <property type="entry name" value="RNaseH_domain"/>
</dbReference>
<reference evidence="3" key="1">
    <citation type="submission" date="2020-09" db="EMBL/GenBank/DDBJ databases">
        <title>Genome-Enabled Discovery of Anthraquinone Biosynthesis in Senna tora.</title>
        <authorList>
            <person name="Kang S.-H."/>
            <person name="Pandey R.P."/>
            <person name="Lee C.-M."/>
            <person name="Sim J.-S."/>
            <person name="Jeong J.-T."/>
            <person name="Choi B.-S."/>
            <person name="Jung M."/>
            <person name="Ginzburg D."/>
            <person name="Zhao K."/>
            <person name="Won S.Y."/>
            <person name="Oh T.-J."/>
            <person name="Yu Y."/>
            <person name="Kim N.-H."/>
            <person name="Lee O.R."/>
            <person name="Lee T.-H."/>
            <person name="Bashyal P."/>
            <person name="Kim T.-S."/>
            <person name="Lee W.-H."/>
            <person name="Kawkins C."/>
            <person name="Kim C.-K."/>
            <person name="Kim J.S."/>
            <person name="Ahn B.O."/>
            <person name="Rhee S.Y."/>
            <person name="Sohng J.K."/>
        </authorList>
    </citation>
    <scope>NUCLEOTIDE SEQUENCE</scope>
    <source>
        <tissue evidence="3">Leaf</tissue>
    </source>
</reference>
<dbReference type="Pfam" id="PF13456">
    <property type="entry name" value="RVT_3"/>
    <property type="match status" value="1"/>
</dbReference>
<gene>
    <name evidence="3" type="ORF">G2W53_001057</name>
</gene>
<feature type="domain" description="RNase H type-1" evidence="1">
    <location>
        <begin position="97"/>
        <end position="216"/>
    </location>
</feature>
<dbReference type="CDD" id="cd06222">
    <property type="entry name" value="RNase_H_like"/>
    <property type="match status" value="1"/>
</dbReference>
<evidence type="ECO:0000313" key="4">
    <source>
        <dbReference type="Proteomes" id="UP000634136"/>
    </source>
</evidence>
<keyword evidence="4" id="KW-1185">Reference proteome</keyword>
<dbReference type="PANTHER" id="PTHR47074:SF11">
    <property type="entry name" value="REVERSE TRANSCRIPTASE-LIKE PROTEIN"/>
    <property type="match status" value="1"/>
</dbReference>
<accession>A0A834XFG7</accession>
<dbReference type="Proteomes" id="UP000634136">
    <property type="component" value="Unassembled WGS sequence"/>
</dbReference>
<evidence type="ECO:0000259" key="2">
    <source>
        <dbReference type="Pfam" id="PF13966"/>
    </source>
</evidence>
<dbReference type="InterPro" id="IPR044730">
    <property type="entry name" value="RNase_H-like_dom_plant"/>
</dbReference>
<proteinExistence type="predicted"/>
<organism evidence="3 4">
    <name type="scientific">Senna tora</name>
    <dbReference type="NCBI Taxonomy" id="362788"/>
    <lineage>
        <taxon>Eukaryota</taxon>
        <taxon>Viridiplantae</taxon>
        <taxon>Streptophyta</taxon>
        <taxon>Embryophyta</taxon>
        <taxon>Tracheophyta</taxon>
        <taxon>Spermatophyta</taxon>
        <taxon>Magnoliopsida</taxon>
        <taxon>eudicotyledons</taxon>
        <taxon>Gunneridae</taxon>
        <taxon>Pentapetalae</taxon>
        <taxon>rosids</taxon>
        <taxon>fabids</taxon>
        <taxon>Fabales</taxon>
        <taxon>Fabaceae</taxon>
        <taxon>Caesalpinioideae</taxon>
        <taxon>Cassia clade</taxon>
        <taxon>Senna</taxon>
    </lineage>
</organism>
<dbReference type="Gene3D" id="3.30.420.10">
    <property type="entry name" value="Ribonuclease H-like superfamily/Ribonuclease H"/>
    <property type="match status" value="1"/>
</dbReference>
<dbReference type="PANTHER" id="PTHR47074">
    <property type="entry name" value="BNAC02G40300D PROTEIN"/>
    <property type="match status" value="1"/>
</dbReference>
<dbReference type="InterPro" id="IPR036397">
    <property type="entry name" value="RNaseH_sf"/>
</dbReference>